<dbReference type="AlphaFoldDB" id="A0A1T4YS83"/>
<dbReference type="OrthoDB" id="9853890at2"/>
<accession>A0A1T4YS83</accession>
<dbReference type="STRING" id="1736691.SAMN06295964_0630"/>
<dbReference type="Proteomes" id="UP000191040">
    <property type="component" value="Chromosome I"/>
</dbReference>
<sequence length="132" mass="14331">MTEPIRRPVSQLRAGDLIALDDEGTALVVCAVSQPLGASRRVELAEASTGRPVPWVRLDLHEAVLTLPGRARWVVATDAQGHAEQLVAGDDFQASAGDGRSYAWWPVEVDPLSRPGWEELRRGPRRDEASAA</sequence>
<dbReference type="EMBL" id="LT796768">
    <property type="protein sequence ID" value="SKB04586.1"/>
    <property type="molecule type" value="Genomic_DNA"/>
</dbReference>
<gene>
    <name evidence="1" type="ORF">SAMN06295964_0630</name>
</gene>
<dbReference type="RefSeq" id="WP_153302858.1">
    <property type="nucleotide sequence ID" value="NZ_LT796768.1"/>
</dbReference>
<protein>
    <submittedName>
        <fullName evidence="1">Uncharacterized protein</fullName>
    </submittedName>
</protein>
<proteinExistence type="predicted"/>
<evidence type="ECO:0000313" key="2">
    <source>
        <dbReference type="Proteomes" id="UP000191040"/>
    </source>
</evidence>
<reference evidence="2" key="1">
    <citation type="submission" date="2017-02" db="EMBL/GenBank/DDBJ databases">
        <authorList>
            <person name="Varghese N."/>
            <person name="Submissions S."/>
        </authorList>
    </citation>
    <scope>NUCLEOTIDE SEQUENCE [LARGE SCALE GENOMIC DNA]</scope>
    <source>
        <strain evidence="2">9H-4</strain>
    </source>
</reference>
<keyword evidence="2" id="KW-1185">Reference proteome</keyword>
<evidence type="ECO:0000313" key="1">
    <source>
        <dbReference type="EMBL" id="SKB04586.1"/>
    </source>
</evidence>
<name>A0A1T4YS83_9ACTN</name>
<organism evidence="1 2">
    <name type="scientific">Aeromicrobium choanae</name>
    <dbReference type="NCBI Taxonomy" id="1736691"/>
    <lineage>
        <taxon>Bacteria</taxon>
        <taxon>Bacillati</taxon>
        <taxon>Actinomycetota</taxon>
        <taxon>Actinomycetes</taxon>
        <taxon>Propionibacteriales</taxon>
        <taxon>Nocardioidaceae</taxon>
        <taxon>Aeromicrobium</taxon>
    </lineage>
</organism>